<feature type="domain" description="N-acetyltransferase" evidence="1">
    <location>
        <begin position="1"/>
        <end position="149"/>
    </location>
</feature>
<dbReference type="AlphaFoldDB" id="A0A7X6D8S8"/>
<protein>
    <submittedName>
        <fullName evidence="2">GNAT family N-acetyltransferase</fullName>
    </submittedName>
</protein>
<evidence type="ECO:0000313" key="3">
    <source>
        <dbReference type="Proteomes" id="UP000521358"/>
    </source>
</evidence>
<dbReference type="GO" id="GO:0016747">
    <property type="term" value="F:acyltransferase activity, transferring groups other than amino-acyl groups"/>
    <property type="evidence" value="ECO:0007669"/>
    <property type="project" value="InterPro"/>
</dbReference>
<evidence type="ECO:0000259" key="1">
    <source>
        <dbReference type="PROSITE" id="PS51186"/>
    </source>
</evidence>
<proteinExistence type="predicted"/>
<sequence length="163" mass="18928">MKIIPYKTFLLEEVLKLIKETIIKINKKDYTDEQVCSWSAIDSEKFKANIHEFAFVAVNEANEIIGFINMDHSGYIDHLFTHSNYQGQGIASLLVDTVEERCQIHSYTTYASITAKPFFMSKGFTVVEENIVILNKEKFLNYYLKKQPSKLARLFFIRSTNHS</sequence>
<organism evidence="2 3">
    <name type="scientific">Vagococcus fluvialis</name>
    <dbReference type="NCBI Taxonomy" id="2738"/>
    <lineage>
        <taxon>Bacteria</taxon>
        <taxon>Bacillati</taxon>
        <taxon>Bacillota</taxon>
        <taxon>Bacilli</taxon>
        <taxon>Lactobacillales</taxon>
        <taxon>Enterococcaceae</taxon>
        <taxon>Vagococcus</taxon>
    </lineage>
</organism>
<dbReference type="PANTHER" id="PTHR43451:SF1">
    <property type="entry name" value="ACETYLTRANSFERASE"/>
    <property type="match status" value="1"/>
</dbReference>
<dbReference type="InterPro" id="IPR052564">
    <property type="entry name" value="N-acetyltrans/Recomb-assoc"/>
</dbReference>
<gene>
    <name evidence="2" type="ORF">HED35_07485</name>
</gene>
<dbReference type="PANTHER" id="PTHR43451">
    <property type="entry name" value="ACETYLTRANSFERASE (GNAT) FAMILY PROTEIN"/>
    <property type="match status" value="1"/>
</dbReference>
<reference evidence="2 3" key="1">
    <citation type="submission" date="2020-03" db="EMBL/GenBank/DDBJ databases">
        <title>Bacterial samples isolated from urine from healthy bovine heifers (Gyr breed).</title>
        <authorList>
            <person name="Giannattasio-Ferraz S."/>
            <person name="Maskeri L."/>
            <person name="Penido A."/>
            <person name="Barbosa-Stancioli E.F."/>
            <person name="Putonti C."/>
        </authorList>
    </citation>
    <scope>NUCLEOTIDE SEQUENCE [LARGE SCALE GENOMIC DNA]</scope>
    <source>
        <strain evidence="2 3">UFMG-H7</strain>
    </source>
</reference>
<dbReference type="SUPFAM" id="SSF55729">
    <property type="entry name" value="Acyl-CoA N-acyltransferases (Nat)"/>
    <property type="match status" value="1"/>
</dbReference>
<dbReference type="RefSeq" id="WP_167807111.1">
    <property type="nucleotide sequence ID" value="NZ_JAAVMB010000007.1"/>
</dbReference>
<dbReference type="InterPro" id="IPR016181">
    <property type="entry name" value="Acyl_CoA_acyltransferase"/>
</dbReference>
<dbReference type="Gene3D" id="3.40.630.30">
    <property type="match status" value="1"/>
</dbReference>
<keyword evidence="2" id="KW-0808">Transferase</keyword>
<dbReference type="PROSITE" id="PS51186">
    <property type="entry name" value="GNAT"/>
    <property type="match status" value="1"/>
</dbReference>
<dbReference type="EMBL" id="JAAVMB010000007">
    <property type="protein sequence ID" value="NKC67924.1"/>
    <property type="molecule type" value="Genomic_DNA"/>
</dbReference>
<dbReference type="Proteomes" id="UP000521358">
    <property type="component" value="Unassembled WGS sequence"/>
</dbReference>
<dbReference type="CDD" id="cd04301">
    <property type="entry name" value="NAT_SF"/>
    <property type="match status" value="1"/>
</dbReference>
<accession>A0A7X6D8S8</accession>
<evidence type="ECO:0000313" key="2">
    <source>
        <dbReference type="EMBL" id="NKC67924.1"/>
    </source>
</evidence>
<name>A0A7X6D8S8_9ENTE</name>
<dbReference type="InterPro" id="IPR000182">
    <property type="entry name" value="GNAT_dom"/>
</dbReference>
<dbReference type="Pfam" id="PF13673">
    <property type="entry name" value="Acetyltransf_10"/>
    <property type="match status" value="1"/>
</dbReference>
<comment type="caution">
    <text evidence="2">The sequence shown here is derived from an EMBL/GenBank/DDBJ whole genome shotgun (WGS) entry which is preliminary data.</text>
</comment>